<dbReference type="Proteomes" id="UP000314294">
    <property type="component" value="Unassembled WGS sequence"/>
</dbReference>
<sequence>MRSIVALAVKVARVVAVVVRAYSITSLPHHRMAFPLLPQHHVLGTVLLPNRTPCEQTLQGIGAGVRPHGSRETGWLVLLNGLHGRMLLLVLLLRWVMVMITILHQLLIQADGTRHVRQLRQLLKGRTEIPCSPRWRAGTGRYLVLLSMETALRRGDLPILPPSGFSIHQELLPVPSFCTLIKRPKRAKLALSSSTGDAEILIATLQPQTMKRMK</sequence>
<keyword evidence="1" id="KW-0812">Transmembrane</keyword>
<feature type="transmembrane region" description="Helical" evidence="1">
    <location>
        <begin position="86"/>
        <end position="108"/>
    </location>
</feature>
<dbReference type="EMBL" id="SRLO01000002">
    <property type="protein sequence ID" value="TNN89147.1"/>
    <property type="molecule type" value="Genomic_DNA"/>
</dbReference>
<evidence type="ECO:0000313" key="2">
    <source>
        <dbReference type="EMBL" id="TNN89147.1"/>
    </source>
</evidence>
<keyword evidence="3" id="KW-1185">Reference proteome</keyword>
<name>A0A4Z2JGR5_9TELE</name>
<proteinExistence type="predicted"/>
<comment type="caution">
    <text evidence="2">The sequence shown here is derived from an EMBL/GenBank/DDBJ whole genome shotgun (WGS) entry which is preliminary data.</text>
</comment>
<reference evidence="2 3" key="1">
    <citation type="submission" date="2019-03" db="EMBL/GenBank/DDBJ databases">
        <title>First draft genome of Liparis tanakae, snailfish: a comprehensive survey of snailfish specific genes.</title>
        <authorList>
            <person name="Kim W."/>
            <person name="Song I."/>
            <person name="Jeong J.-H."/>
            <person name="Kim D."/>
            <person name="Kim S."/>
            <person name="Ryu S."/>
            <person name="Song J.Y."/>
            <person name="Lee S.K."/>
        </authorList>
    </citation>
    <scope>NUCLEOTIDE SEQUENCE [LARGE SCALE GENOMIC DNA]</scope>
    <source>
        <tissue evidence="2">Muscle</tissue>
    </source>
</reference>
<protein>
    <submittedName>
        <fullName evidence="2">Uncharacterized protein</fullName>
    </submittedName>
</protein>
<keyword evidence="1" id="KW-1133">Transmembrane helix</keyword>
<accession>A0A4Z2JGR5</accession>
<keyword evidence="1" id="KW-0472">Membrane</keyword>
<dbReference type="AlphaFoldDB" id="A0A4Z2JGR5"/>
<evidence type="ECO:0000313" key="3">
    <source>
        <dbReference type="Proteomes" id="UP000314294"/>
    </source>
</evidence>
<evidence type="ECO:0000256" key="1">
    <source>
        <dbReference type="SAM" id="Phobius"/>
    </source>
</evidence>
<organism evidence="2 3">
    <name type="scientific">Liparis tanakae</name>
    <name type="common">Tanaka's snailfish</name>
    <dbReference type="NCBI Taxonomy" id="230148"/>
    <lineage>
        <taxon>Eukaryota</taxon>
        <taxon>Metazoa</taxon>
        <taxon>Chordata</taxon>
        <taxon>Craniata</taxon>
        <taxon>Vertebrata</taxon>
        <taxon>Euteleostomi</taxon>
        <taxon>Actinopterygii</taxon>
        <taxon>Neopterygii</taxon>
        <taxon>Teleostei</taxon>
        <taxon>Neoteleostei</taxon>
        <taxon>Acanthomorphata</taxon>
        <taxon>Eupercaria</taxon>
        <taxon>Perciformes</taxon>
        <taxon>Cottioidei</taxon>
        <taxon>Cottales</taxon>
        <taxon>Liparidae</taxon>
        <taxon>Liparis</taxon>
    </lineage>
</organism>
<gene>
    <name evidence="2" type="ORF">EYF80_000435</name>
</gene>